<feature type="transmembrane region" description="Helical" evidence="1">
    <location>
        <begin position="156"/>
        <end position="183"/>
    </location>
</feature>
<dbReference type="AlphaFoldDB" id="A0A858BWM4"/>
<accession>A0A858BWM4</accession>
<dbReference type="PANTHER" id="PTHR40448">
    <property type="entry name" value="TWO-COMPONENT SENSOR HISTIDINE KINASE"/>
    <property type="match status" value="1"/>
</dbReference>
<evidence type="ECO:0000256" key="1">
    <source>
        <dbReference type="SAM" id="Phobius"/>
    </source>
</evidence>
<proteinExistence type="predicted"/>
<dbReference type="Pfam" id="PF14501">
    <property type="entry name" value="HATPase_c_5"/>
    <property type="match status" value="1"/>
</dbReference>
<dbReference type="GO" id="GO:0042802">
    <property type="term" value="F:identical protein binding"/>
    <property type="evidence" value="ECO:0007669"/>
    <property type="project" value="TreeGrafter"/>
</dbReference>
<dbReference type="EMBL" id="CP048649">
    <property type="protein sequence ID" value="QIB70333.1"/>
    <property type="molecule type" value="Genomic_DNA"/>
</dbReference>
<feature type="transmembrane region" description="Helical" evidence="1">
    <location>
        <begin position="124"/>
        <end position="144"/>
    </location>
</feature>
<keyword evidence="1" id="KW-1133">Transmembrane helix</keyword>
<sequence>MQITELFSGWLDFIFFFCILNACLAWLEISFFSKFTSCTATWCHHAGYVLIIYSLAVTEMHFQFSFPMATAFELAALFLFGWLVLKCQPALSAITTVLAICIMQVSNGIFQSLLSIVFTTLFSYTSILMAASGLSVMVVVFFSYRLVLTWLNGRRIFLLQYVLVLLLPIFFVLLVMQHVFAAYGNMVVINPEGTRIFPNVNDWTMLGIQIAAYFCLFAVLFAYKKLSEGFELQMRNALLEQQVHTQAISIQEMQLRYEQTRAFRHDLKGHWTVLGGFLKEGESQNALEYLGKLTSFSDQLSFPCQTGNIALDMLLTNKLGLARQKGIDVNCTVKIPGGNLLDALDLCIVFSNAVDNAINACSSVVQSNRYLTLSAVQKSGFFLIEIENSRTDKMMPTKGSGIGLESIKAVVKKYQGTVRIEKNLQMFRLNILFVIPRQPDDI</sequence>
<dbReference type="Proteomes" id="UP000466848">
    <property type="component" value="Chromosome"/>
</dbReference>
<feature type="domain" description="Sensor histidine kinase NatK-like C-terminal" evidence="2">
    <location>
        <begin position="342"/>
        <end position="433"/>
    </location>
</feature>
<dbReference type="SUPFAM" id="SSF55874">
    <property type="entry name" value="ATPase domain of HSP90 chaperone/DNA topoisomerase II/histidine kinase"/>
    <property type="match status" value="1"/>
</dbReference>
<dbReference type="KEGG" id="abut:Ami103574_13990"/>
<reference evidence="3 4" key="1">
    <citation type="submission" date="2020-02" db="EMBL/GenBank/DDBJ databases">
        <authorList>
            <person name="Kim Y.B."/>
            <person name="Roh S.W."/>
        </authorList>
    </citation>
    <scope>NUCLEOTIDE SEQUENCE [LARGE SCALE GENOMIC DNA]</scope>
    <source>
        <strain evidence="3 4">DSM 103574</strain>
    </source>
</reference>
<dbReference type="PANTHER" id="PTHR40448:SF1">
    <property type="entry name" value="TWO-COMPONENT SENSOR HISTIDINE KINASE"/>
    <property type="match status" value="1"/>
</dbReference>
<dbReference type="RefSeq" id="WP_163067571.1">
    <property type="nucleotide sequence ID" value="NZ_CP048649.1"/>
</dbReference>
<evidence type="ECO:0000259" key="2">
    <source>
        <dbReference type="Pfam" id="PF14501"/>
    </source>
</evidence>
<feature type="transmembrane region" description="Helical" evidence="1">
    <location>
        <begin position="97"/>
        <end position="118"/>
    </location>
</feature>
<feature type="transmembrane region" description="Helical" evidence="1">
    <location>
        <begin position="203"/>
        <end position="223"/>
    </location>
</feature>
<feature type="transmembrane region" description="Helical" evidence="1">
    <location>
        <begin position="6"/>
        <end position="27"/>
    </location>
</feature>
<organism evidence="3 4">
    <name type="scientific">Aminipila butyrica</name>
    <dbReference type="NCBI Taxonomy" id="433296"/>
    <lineage>
        <taxon>Bacteria</taxon>
        <taxon>Bacillati</taxon>
        <taxon>Bacillota</taxon>
        <taxon>Clostridia</taxon>
        <taxon>Peptostreptococcales</taxon>
        <taxon>Anaerovoracaceae</taxon>
        <taxon>Aminipila</taxon>
    </lineage>
</organism>
<dbReference type="InterPro" id="IPR032834">
    <property type="entry name" value="NatK-like_C"/>
</dbReference>
<keyword evidence="1" id="KW-0812">Transmembrane</keyword>
<protein>
    <submittedName>
        <fullName evidence="3">GHKL domain-containing protein</fullName>
    </submittedName>
</protein>
<evidence type="ECO:0000313" key="3">
    <source>
        <dbReference type="EMBL" id="QIB70333.1"/>
    </source>
</evidence>
<gene>
    <name evidence="3" type="ORF">Ami103574_13990</name>
</gene>
<dbReference type="InterPro" id="IPR036890">
    <property type="entry name" value="HATPase_C_sf"/>
</dbReference>
<evidence type="ECO:0000313" key="4">
    <source>
        <dbReference type="Proteomes" id="UP000466848"/>
    </source>
</evidence>
<keyword evidence="1" id="KW-0472">Membrane</keyword>
<dbReference type="Gene3D" id="3.30.565.10">
    <property type="entry name" value="Histidine kinase-like ATPase, C-terminal domain"/>
    <property type="match status" value="1"/>
</dbReference>
<feature type="transmembrane region" description="Helical" evidence="1">
    <location>
        <begin position="64"/>
        <end position="85"/>
    </location>
</feature>
<keyword evidence="4" id="KW-1185">Reference proteome</keyword>
<name>A0A858BWM4_9FIRM</name>
<dbReference type="CDD" id="cd16935">
    <property type="entry name" value="HATPase_AgrC-ComD-like"/>
    <property type="match status" value="1"/>
</dbReference>